<dbReference type="EMBL" id="RFFL01000085">
    <property type="protein sequence ID" value="RMH95495.1"/>
    <property type="molecule type" value="Genomic_DNA"/>
</dbReference>
<dbReference type="Gene3D" id="2.60.40.4380">
    <property type="entry name" value="Translational regulator CsrA"/>
    <property type="match status" value="1"/>
</dbReference>
<gene>
    <name evidence="1" type="ORF">EA795_20820</name>
</gene>
<reference evidence="1 2" key="1">
    <citation type="submission" date="2018-10" db="EMBL/GenBank/DDBJ databases">
        <title>Pseudomonas sp. GL14 genome.</title>
        <authorList>
            <person name="Peng J."/>
            <person name="Liu Z.-P."/>
        </authorList>
    </citation>
    <scope>NUCLEOTIDE SEQUENCE [LARGE SCALE GENOMIC DNA]</scope>
    <source>
        <strain evidence="1 2">GL14</strain>
    </source>
</reference>
<dbReference type="InterPro" id="IPR036107">
    <property type="entry name" value="CsrA_sf"/>
</dbReference>
<protein>
    <recommendedName>
        <fullName evidence="3">DUF2007 domain-containing protein</fullName>
    </recommendedName>
</protein>
<evidence type="ECO:0008006" key="3">
    <source>
        <dbReference type="Google" id="ProtNLM"/>
    </source>
</evidence>
<sequence>MGNLIINRKPGQRIFLSPETEADAAELYRQLTEEGIWLELYHSRTPGQIVVCITAPPAVNVAREELLQANDGRS</sequence>
<dbReference type="GeneID" id="84611461"/>
<evidence type="ECO:0000313" key="1">
    <source>
        <dbReference type="EMBL" id="RMH95495.1"/>
    </source>
</evidence>
<organism evidence="1 2">
    <name type="scientific">Stutzerimonas nitrititolerans</name>
    <dbReference type="NCBI Taxonomy" id="2482751"/>
    <lineage>
        <taxon>Bacteria</taxon>
        <taxon>Pseudomonadati</taxon>
        <taxon>Pseudomonadota</taxon>
        <taxon>Gammaproteobacteria</taxon>
        <taxon>Pseudomonadales</taxon>
        <taxon>Pseudomonadaceae</taxon>
        <taxon>Stutzerimonas</taxon>
    </lineage>
</organism>
<name>A0ABX9URQ7_9GAMM</name>
<comment type="caution">
    <text evidence="1">The sequence shown here is derived from an EMBL/GenBank/DDBJ whole genome shotgun (WGS) entry which is preliminary data.</text>
</comment>
<dbReference type="Proteomes" id="UP000269134">
    <property type="component" value="Unassembled WGS sequence"/>
</dbReference>
<keyword evidence="2" id="KW-1185">Reference proteome</keyword>
<accession>A0ABX9URQ7</accession>
<evidence type="ECO:0000313" key="2">
    <source>
        <dbReference type="Proteomes" id="UP000269134"/>
    </source>
</evidence>
<proteinExistence type="predicted"/>
<dbReference type="RefSeq" id="WP_122079254.1">
    <property type="nucleotide sequence ID" value="NZ_DALYSN010000008.1"/>
</dbReference>